<evidence type="ECO:0000256" key="1">
    <source>
        <dbReference type="ARBA" id="ARBA00009254"/>
    </source>
</evidence>
<accession>A0A0G1ENP6</accession>
<dbReference type="NCBIfam" id="TIGR00012">
    <property type="entry name" value="L29"/>
    <property type="match status" value="1"/>
</dbReference>
<dbReference type="Pfam" id="PF00831">
    <property type="entry name" value="Ribosomal_L29"/>
    <property type="match status" value="1"/>
</dbReference>
<proteinExistence type="inferred from homology"/>
<dbReference type="HAMAP" id="MF_00374">
    <property type="entry name" value="Ribosomal_uL29"/>
    <property type="match status" value="1"/>
</dbReference>
<evidence type="ECO:0000256" key="2">
    <source>
        <dbReference type="ARBA" id="ARBA00022980"/>
    </source>
</evidence>
<dbReference type="InterPro" id="IPR036049">
    <property type="entry name" value="Ribosomal_uL29_sf"/>
</dbReference>
<evidence type="ECO:0000313" key="7">
    <source>
        <dbReference type="Proteomes" id="UP000034543"/>
    </source>
</evidence>
<dbReference type="AlphaFoldDB" id="A0A0G1ENP6"/>
<dbReference type="Gene3D" id="1.10.287.310">
    <property type="match status" value="1"/>
</dbReference>
<keyword evidence="2 5" id="KW-0689">Ribosomal protein</keyword>
<evidence type="ECO:0000313" key="6">
    <source>
        <dbReference type="EMBL" id="KKS84636.1"/>
    </source>
</evidence>
<sequence length="70" mass="8504">MKTNERKSLHGKSREELQKELKSKLSELTKTRIERFEKQNKNTRLERVLRVDIARIRTVLQELTRQEKKV</sequence>
<reference evidence="6 7" key="1">
    <citation type="journal article" date="2015" name="Nature">
        <title>rRNA introns, odd ribosomes, and small enigmatic genomes across a large radiation of phyla.</title>
        <authorList>
            <person name="Brown C.T."/>
            <person name="Hug L.A."/>
            <person name="Thomas B.C."/>
            <person name="Sharon I."/>
            <person name="Castelle C.J."/>
            <person name="Singh A."/>
            <person name="Wilkins M.J."/>
            <person name="Williams K.H."/>
            <person name="Banfield J.F."/>
        </authorList>
    </citation>
    <scope>NUCLEOTIDE SEQUENCE [LARGE SCALE GENOMIC DNA]</scope>
</reference>
<dbReference type="SUPFAM" id="SSF46561">
    <property type="entry name" value="Ribosomal protein L29 (L29p)"/>
    <property type="match status" value="1"/>
</dbReference>
<comment type="similarity">
    <text evidence="1 5">Belongs to the universal ribosomal protein uL29 family.</text>
</comment>
<evidence type="ECO:0000256" key="4">
    <source>
        <dbReference type="ARBA" id="ARBA00035204"/>
    </source>
</evidence>
<dbReference type="GO" id="GO:0005840">
    <property type="term" value="C:ribosome"/>
    <property type="evidence" value="ECO:0007669"/>
    <property type="project" value="UniProtKB-KW"/>
</dbReference>
<protein>
    <recommendedName>
        <fullName evidence="4 5">Large ribosomal subunit protein uL29</fullName>
    </recommendedName>
</protein>
<comment type="caution">
    <text evidence="6">The sequence shown here is derived from an EMBL/GenBank/DDBJ whole genome shotgun (WGS) entry which is preliminary data.</text>
</comment>
<dbReference type="InterPro" id="IPR001854">
    <property type="entry name" value="Ribosomal_uL29"/>
</dbReference>
<dbReference type="GO" id="GO:0006412">
    <property type="term" value="P:translation"/>
    <property type="evidence" value="ECO:0007669"/>
    <property type="project" value="UniProtKB-UniRule"/>
</dbReference>
<organism evidence="6 7">
    <name type="scientific">Candidatus Gottesmanbacteria bacterium GW2011_GWA1_43_11</name>
    <dbReference type="NCBI Taxonomy" id="1618436"/>
    <lineage>
        <taxon>Bacteria</taxon>
        <taxon>Candidatus Gottesmaniibacteriota</taxon>
    </lineage>
</organism>
<evidence type="ECO:0000256" key="5">
    <source>
        <dbReference type="HAMAP-Rule" id="MF_00374"/>
    </source>
</evidence>
<evidence type="ECO:0000256" key="3">
    <source>
        <dbReference type="ARBA" id="ARBA00023274"/>
    </source>
</evidence>
<dbReference type="GO" id="GO:1990904">
    <property type="term" value="C:ribonucleoprotein complex"/>
    <property type="evidence" value="ECO:0007669"/>
    <property type="project" value="UniProtKB-KW"/>
</dbReference>
<dbReference type="STRING" id="1618436.UV59_C0016G0024"/>
<name>A0A0G1ENP6_9BACT</name>
<keyword evidence="3 5" id="KW-0687">Ribonucleoprotein</keyword>
<dbReference type="EMBL" id="LCFB01000016">
    <property type="protein sequence ID" value="KKS84636.1"/>
    <property type="molecule type" value="Genomic_DNA"/>
</dbReference>
<dbReference type="GO" id="GO:0003735">
    <property type="term" value="F:structural constituent of ribosome"/>
    <property type="evidence" value="ECO:0007669"/>
    <property type="project" value="InterPro"/>
</dbReference>
<dbReference type="Proteomes" id="UP000034543">
    <property type="component" value="Unassembled WGS sequence"/>
</dbReference>
<gene>
    <name evidence="5" type="primary">rpmC</name>
    <name evidence="6" type="ORF">UV59_C0016G0024</name>
</gene>